<evidence type="ECO:0000313" key="2">
    <source>
        <dbReference type="Proteomes" id="UP000295560"/>
    </source>
</evidence>
<keyword evidence="2" id="KW-1185">Reference proteome</keyword>
<accession>A0A4R1HDK6</accession>
<sequence length="250" mass="26418">MEVLADGHGLGDRFVAELGVPDEPGWIACGDLFGDRLPAVLDAVAARRGASSASVAASLLFEQFALRLASPVVAAWVRQGSVLDGRPSAVSALVDDGVLRRLAFAQPPVSGGDLQAVAASLRAGLEPAADTLARLTRVGQRTLRGAMANAVANTFLHLSWPEPDRARYVDDAAAVLAAVPGCTGTVGIEAVDVDGESWMYTDRNTCCLAFRTSVNRDREQHYCMTCPVVPRATIVEEFGRATASYRARHG</sequence>
<proteinExistence type="predicted"/>
<protein>
    <recommendedName>
        <fullName evidence="3">FhuF-like iron-sulfur protein</fullName>
    </recommendedName>
</protein>
<organism evidence="1 2">
    <name type="scientific">Pseudonocardia endophytica</name>
    <dbReference type="NCBI Taxonomy" id="401976"/>
    <lineage>
        <taxon>Bacteria</taxon>
        <taxon>Bacillati</taxon>
        <taxon>Actinomycetota</taxon>
        <taxon>Actinomycetes</taxon>
        <taxon>Pseudonocardiales</taxon>
        <taxon>Pseudonocardiaceae</taxon>
        <taxon>Pseudonocardia</taxon>
    </lineage>
</organism>
<dbReference type="Proteomes" id="UP000295560">
    <property type="component" value="Unassembled WGS sequence"/>
</dbReference>
<dbReference type="AlphaFoldDB" id="A0A4R1HDK6"/>
<evidence type="ECO:0008006" key="3">
    <source>
        <dbReference type="Google" id="ProtNLM"/>
    </source>
</evidence>
<reference evidence="1 2" key="1">
    <citation type="submission" date="2019-03" db="EMBL/GenBank/DDBJ databases">
        <title>Sequencing the genomes of 1000 actinobacteria strains.</title>
        <authorList>
            <person name="Klenk H.-P."/>
        </authorList>
    </citation>
    <scope>NUCLEOTIDE SEQUENCE [LARGE SCALE GENOMIC DNA]</scope>
    <source>
        <strain evidence="1 2">DSM 44969</strain>
    </source>
</reference>
<gene>
    <name evidence="1" type="ORF">EV378_4086</name>
</gene>
<dbReference type="OrthoDB" id="3575650at2"/>
<name>A0A4R1HDK6_PSEEN</name>
<dbReference type="RefSeq" id="WP_132428669.1">
    <property type="nucleotide sequence ID" value="NZ_SMFZ01000002.1"/>
</dbReference>
<evidence type="ECO:0000313" key="1">
    <source>
        <dbReference type="EMBL" id="TCK20137.1"/>
    </source>
</evidence>
<comment type="caution">
    <text evidence="1">The sequence shown here is derived from an EMBL/GenBank/DDBJ whole genome shotgun (WGS) entry which is preliminary data.</text>
</comment>
<dbReference type="EMBL" id="SMFZ01000002">
    <property type="protein sequence ID" value="TCK20137.1"/>
    <property type="molecule type" value="Genomic_DNA"/>
</dbReference>